<dbReference type="InterPro" id="IPR036875">
    <property type="entry name" value="Znf_CCHC_sf"/>
</dbReference>
<keyword evidence="1" id="KW-0862">Zinc</keyword>
<keyword evidence="1" id="KW-0479">Metal-binding</keyword>
<dbReference type="SUPFAM" id="SSF57756">
    <property type="entry name" value="Retrovirus zinc finger-like domains"/>
    <property type="match status" value="2"/>
</dbReference>
<dbReference type="GO" id="GO:0003676">
    <property type="term" value="F:nucleic acid binding"/>
    <property type="evidence" value="ECO:0007669"/>
    <property type="project" value="InterPro"/>
</dbReference>
<keyword evidence="2" id="KW-0175">Coiled coil</keyword>
<dbReference type="AlphaFoldDB" id="A0A2T7EQE1"/>
<sequence>MATSGLDIKCDTHIFEGTHFAQWKLHMLDHFRAKGSKFWCIVVNGLTHGVTTHVLDHKNLNKSQRLCFELDAHAYHYIMDAVSMEVFYKLNSKGSAHDLWESLKHLYGDFSTWDDGKFKKEDEPKEEAHEDVEHIHNLIVVEDCSASWSSNDDRYTTRALDKVDDDDSSDAIDDSTPSTLDDIDDGSCLDDIATISPSIPLHCFMSQGDTKVSSCNVIDHDSYDELVSRLAGMNIALENEMAKAMKLKNENSFLKNACERQKHLLYVISCSHEEQKLTHEELSVALSNLVQDHIFLTNKLSNKETKTSESSTHGLDDQLRNVANPCDVGKKHVSTSCDELLAVPCSSHIDAFSFSMSCETNLLKENIELKNEVKNLSNKLERWCGSKVTHKHMIKNQRSYGDMSGIGFNKSKVKGKRWGEKRYEREMKKQEQVKLSHFMCYQCHEMGHLANGCLNKEKLKSKNEEERLKHVKCFKCCSRNHLTSMCRIKQLVKQQEEPKPKPQVEQEKKPQDQIQVNHENGDAKQVCKNQDKKKDLAHIKCYKCGDMGHFASRCPTRLEKKAQAILERQGNKEAQHRQGENAQSKRKCNNSKPISIDDNIVLRKDGNGTLLVAITKHPAIHTKVLPKYVAPNL</sequence>
<dbReference type="Proteomes" id="UP000244336">
    <property type="component" value="Chromosome 2"/>
</dbReference>
<dbReference type="GO" id="GO:0008270">
    <property type="term" value="F:zinc ion binding"/>
    <property type="evidence" value="ECO:0007669"/>
    <property type="project" value="UniProtKB-KW"/>
</dbReference>
<dbReference type="STRING" id="1504633.A0A2T7EQE1"/>
<dbReference type="PROSITE" id="PS50158">
    <property type="entry name" value="ZF_CCHC"/>
    <property type="match status" value="2"/>
</dbReference>
<organism evidence="5 6">
    <name type="scientific">Panicum hallii var. hallii</name>
    <dbReference type="NCBI Taxonomy" id="1504633"/>
    <lineage>
        <taxon>Eukaryota</taxon>
        <taxon>Viridiplantae</taxon>
        <taxon>Streptophyta</taxon>
        <taxon>Embryophyta</taxon>
        <taxon>Tracheophyta</taxon>
        <taxon>Spermatophyta</taxon>
        <taxon>Magnoliopsida</taxon>
        <taxon>Liliopsida</taxon>
        <taxon>Poales</taxon>
        <taxon>Poaceae</taxon>
        <taxon>PACMAD clade</taxon>
        <taxon>Panicoideae</taxon>
        <taxon>Panicodae</taxon>
        <taxon>Paniceae</taxon>
        <taxon>Panicinae</taxon>
        <taxon>Panicum</taxon>
        <taxon>Panicum sect. Panicum</taxon>
    </lineage>
</organism>
<accession>A0A2T7EQE1</accession>
<name>A0A2T7EQE1_9POAL</name>
<dbReference type="Pfam" id="PF00098">
    <property type="entry name" value="zf-CCHC"/>
    <property type="match status" value="1"/>
</dbReference>
<protein>
    <recommendedName>
        <fullName evidence="4">CCHC-type domain-containing protein</fullName>
    </recommendedName>
</protein>
<evidence type="ECO:0000256" key="2">
    <source>
        <dbReference type="SAM" id="Coils"/>
    </source>
</evidence>
<dbReference type="Gramene" id="PUZ70048">
    <property type="protein sequence ID" value="PUZ70048"/>
    <property type="gene ID" value="GQ55_2G192700"/>
</dbReference>
<dbReference type="SMART" id="SM00343">
    <property type="entry name" value="ZnF_C2HC"/>
    <property type="match status" value="3"/>
</dbReference>
<feature type="region of interest" description="Disordered" evidence="3">
    <location>
        <begin position="568"/>
        <end position="593"/>
    </location>
</feature>
<evidence type="ECO:0000256" key="3">
    <source>
        <dbReference type="SAM" id="MobiDB-lite"/>
    </source>
</evidence>
<feature type="region of interest" description="Disordered" evidence="3">
    <location>
        <begin position="493"/>
        <end position="529"/>
    </location>
</feature>
<evidence type="ECO:0000256" key="1">
    <source>
        <dbReference type="PROSITE-ProRule" id="PRU00047"/>
    </source>
</evidence>
<dbReference type="EMBL" id="CM009750">
    <property type="protein sequence ID" value="PUZ70048.1"/>
    <property type="molecule type" value="Genomic_DNA"/>
</dbReference>
<evidence type="ECO:0000313" key="5">
    <source>
        <dbReference type="EMBL" id="PUZ70048.1"/>
    </source>
</evidence>
<feature type="compositionally biased region" description="Basic and acidic residues" evidence="3">
    <location>
        <begin position="494"/>
        <end position="511"/>
    </location>
</feature>
<keyword evidence="1" id="KW-0863">Zinc-finger</keyword>
<proteinExistence type="predicted"/>
<feature type="compositionally biased region" description="Basic and acidic residues" evidence="3">
    <location>
        <begin position="569"/>
        <end position="579"/>
    </location>
</feature>
<evidence type="ECO:0000259" key="4">
    <source>
        <dbReference type="PROSITE" id="PS50158"/>
    </source>
</evidence>
<feature type="coiled-coil region" evidence="2">
    <location>
        <begin position="230"/>
        <end position="257"/>
    </location>
</feature>
<gene>
    <name evidence="5" type="ORF">GQ55_2G192700</name>
</gene>
<dbReference type="OrthoDB" id="695047at2759"/>
<dbReference type="PANTHER" id="PTHR23002">
    <property type="entry name" value="ZINC FINGER CCHC DOMAIN CONTAINING PROTEIN"/>
    <property type="match status" value="1"/>
</dbReference>
<dbReference type="Gene3D" id="4.10.60.10">
    <property type="entry name" value="Zinc finger, CCHC-type"/>
    <property type="match status" value="2"/>
</dbReference>
<reference evidence="5 6" key="1">
    <citation type="submission" date="2018-04" db="EMBL/GenBank/DDBJ databases">
        <title>WGS assembly of Panicum hallii var. hallii HAL2.</title>
        <authorList>
            <person name="Lovell J."/>
            <person name="Jenkins J."/>
            <person name="Lowry D."/>
            <person name="Mamidi S."/>
            <person name="Sreedasyam A."/>
            <person name="Weng X."/>
            <person name="Barry K."/>
            <person name="Bonette J."/>
            <person name="Campitelli B."/>
            <person name="Daum C."/>
            <person name="Gordon S."/>
            <person name="Gould B."/>
            <person name="Lipzen A."/>
            <person name="MacQueen A."/>
            <person name="Palacio-Mejia J."/>
            <person name="Plott C."/>
            <person name="Shakirov E."/>
            <person name="Shu S."/>
            <person name="Yoshinaga Y."/>
            <person name="Zane M."/>
            <person name="Rokhsar D."/>
            <person name="Grimwood J."/>
            <person name="Schmutz J."/>
            <person name="Juenger T."/>
        </authorList>
    </citation>
    <scope>NUCLEOTIDE SEQUENCE [LARGE SCALE GENOMIC DNA]</scope>
    <source>
        <strain evidence="6">cv. HAL2</strain>
    </source>
</reference>
<feature type="domain" description="CCHC-type" evidence="4">
    <location>
        <begin position="540"/>
        <end position="555"/>
    </location>
</feature>
<dbReference type="InterPro" id="IPR051714">
    <property type="entry name" value="Znf_CCHC_NABP"/>
</dbReference>
<feature type="domain" description="CCHC-type" evidence="4">
    <location>
        <begin position="440"/>
        <end position="453"/>
    </location>
</feature>
<dbReference type="InterPro" id="IPR001878">
    <property type="entry name" value="Znf_CCHC"/>
</dbReference>
<keyword evidence="6" id="KW-1185">Reference proteome</keyword>
<evidence type="ECO:0000313" key="6">
    <source>
        <dbReference type="Proteomes" id="UP000244336"/>
    </source>
</evidence>